<dbReference type="InterPro" id="IPR036942">
    <property type="entry name" value="Beta-barrel_TonB_sf"/>
</dbReference>
<accession>A0ABU5QN19</accession>
<dbReference type="Pfam" id="PF13715">
    <property type="entry name" value="CarbopepD_reg_2"/>
    <property type="match status" value="1"/>
</dbReference>
<dbReference type="Gene3D" id="2.170.130.10">
    <property type="entry name" value="TonB-dependent receptor, plug domain"/>
    <property type="match status" value="1"/>
</dbReference>
<evidence type="ECO:0000256" key="3">
    <source>
        <dbReference type="ARBA" id="ARBA00023237"/>
    </source>
</evidence>
<keyword evidence="2 4" id="KW-0472">Membrane</keyword>
<keyword evidence="9" id="KW-1185">Reference proteome</keyword>
<keyword evidence="5" id="KW-0732">Signal</keyword>
<name>A0ABU5QN19_9BACT</name>
<dbReference type="InterPro" id="IPR012910">
    <property type="entry name" value="Plug_dom"/>
</dbReference>
<dbReference type="SUPFAM" id="SSF56935">
    <property type="entry name" value="Porins"/>
    <property type="match status" value="1"/>
</dbReference>
<comment type="similarity">
    <text evidence="4">Belongs to the TonB-dependent receptor family.</text>
</comment>
<dbReference type="PANTHER" id="PTHR40980:SF5">
    <property type="entry name" value="TONB-DEPENDENT RECEPTOR"/>
    <property type="match status" value="1"/>
</dbReference>
<evidence type="ECO:0000259" key="6">
    <source>
        <dbReference type="Pfam" id="PF00593"/>
    </source>
</evidence>
<evidence type="ECO:0000259" key="7">
    <source>
        <dbReference type="Pfam" id="PF07715"/>
    </source>
</evidence>
<keyword evidence="3" id="KW-0998">Cell outer membrane</keyword>
<evidence type="ECO:0000256" key="5">
    <source>
        <dbReference type="SAM" id="SignalP"/>
    </source>
</evidence>
<comment type="caution">
    <text evidence="8">The sequence shown here is derived from an EMBL/GenBank/DDBJ whole genome shotgun (WGS) entry which is preliminary data.</text>
</comment>
<dbReference type="InterPro" id="IPR000531">
    <property type="entry name" value="Beta-barrel_TonB"/>
</dbReference>
<dbReference type="RefSeq" id="WP_323249583.1">
    <property type="nucleotide sequence ID" value="NZ_JAYFUL010000017.1"/>
</dbReference>
<evidence type="ECO:0000256" key="4">
    <source>
        <dbReference type="RuleBase" id="RU003357"/>
    </source>
</evidence>
<evidence type="ECO:0000313" key="8">
    <source>
        <dbReference type="EMBL" id="MEA5258467.1"/>
    </source>
</evidence>
<dbReference type="InterPro" id="IPR037066">
    <property type="entry name" value="Plug_dom_sf"/>
</dbReference>
<gene>
    <name evidence="8" type="ORF">VB264_11795</name>
</gene>
<comment type="subcellular location">
    <subcellularLocation>
        <location evidence="1 4">Cell outer membrane</location>
    </subcellularLocation>
</comment>
<dbReference type="Pfam" id="PF07715">
    <property type="entry name" value="Plug"/>
    <property type="match status" value="1"/>
</dbReference>
<proteinExistence type="inferred from homology"/>
<dbReference type="Gene3D" id="2.60.40.1120">
    <property type="entry name" value="Carboxypeptidase-like, regulatory domain"/>
    <property type="match status" value="1"/>
</dbReference>
<evidence type="ECO:0000313" key="9">
    <source>
        <dbReference type="Proteomes" id="UP001304671"/>
    </source>
</evidence>
<evidence type="ECO:0000256" key="2">
    <source>
        <dbReference type="ARBA" id="ARBA00023136"/>
    </source>
</evidence>
<organism evidence="8 9">
    <name type="scientific">Arcicella aquatica</name>
    <dbReference type="NCBI Taxonomy" id="217141"/>
    <lineage>
        <taxon>Bacteria</taxon>
        <taxon>Pseudomonadati</taxon>
        <taxon>Bacteroidota</taxon>
        <taxon>Cytophagia</taxon>
        <taxon>Cytophagales</taxon>
        <taxon>Flectobacillaceae</taxon>
        <taxon>Arcicella</taxon>
    </lineage>
</organism>
<sequence length="949" mass="105707">MMRHKLLYTLIILFSSLSFTFAQGGTVRGTIKDAVTKEDLVGATVFIEGINKGAAADINGFFSIANVPVGTYKLKISFVGYKVKFIENVKVVDGSVTEINTFVEEDQATTLSEVRVVAQKLTNTEVSVISEIKAAQQIVSGISAAQIGKTLDRTAAEVVKRVPGVTIFGDRFINIRGLNERYNTVMLNNVFTPSMESDVRSFSFDVIPSGQIDRILVYKSPAAELPGEFAGGVVKIFTKSIPDENYLTIDVSGAYRDGTTGKEFFSPQTGKYAYTGFNNGYSDLPKFFPSTAELKQIAVSNQAALAQAGQMLRNTWTPESSTAIPDLRFSITGAYKFIDREDLKLANITAVNYSNTRTIFEMARSDFGYSINQNNVETINEDTKFRDLQYNNSIRAGFLHNWALRLNENHTFEFKNLYNQMSNAQYVNRNGLENGGTWNIRSLDQVYRGIYTGQVLGRHSFNDNKTKLDWVVGYNKSNSDRPDYKRFRYSIDGGNTPVLLVPFGAAQTVNLGRTNIVLDEHAILGGINLVQKLTLVKGTTPEGNKELELKAGAFYEKKERTFTARNLGYVRANSSLFDIGSLPIEQIFALQNINSTNGVKIDEQTNASDSYDASNNQIAGYVSGNYSFTKKLNLIAGVRVEKNVQKLNSYDISRNVPVNYKRDLTNILPSANLTYNFSEKALLRLAYGKTLNRPEFREVAPFSFYDFVNNRVITGSPDLNNAEIDNYDFRYEFYPTPAEVISIAAFYKNFKNPIEVIFDGVTNANLSFGNAESAYSAGFEVEIKKSLDKLTASALLSKMNVVFNAAFIYSRVKIGSSAQNQSDNRPLQGQSPYIINAGLNYNDAKKNTQISLLFNVIGKRIYAVGNSFAAGYPDWYEMPRNVVDLTFSKEIAKNLMLKGGITDILNQRNLIIQDGNKDNTFDSNVDQIIQSYSPGRTYSLGVVYTLRKN</sequence>
<feature type="domain" description="TonB-dependent receptor-like beta-barrel" evidence="6">
    <location>
        <begin position="588"/>
        <end position="901"/>
    </location>
</feature>
<evidence type="ECO:0000256" key="1">
    <source>
        <dbReference type="ARBA" id="ARBA00004442"/>
    </source>
</evidence>
<feature type="signal peptide" evidence="5">
    <location>
        <begin position="1"/>
        <end position="24"/>
    </location>
</feature>
<keyword evidence="4" id="KW-0798">TonB box</keyword>
<dbReference type="PANTHER" id="PTHR40980">
    <property type="entry name" value="PLUG DOMAIN-CONTAINING PROTEIN"/>
    <property type="match status" value="1"/>
</dbReference>
<dbReference type="Gene3D" id="2.40.170.20">
    <property type="entry name" value="TonB-dependent receptor, beta-barrel domain"/>
    <property type="match status" value="1"/>
</dbReference>
<dbReference type="EMBL" id="JAYFUL010000017">
    <property type="protein sequence ID" value="MEA5258467.1"/>
    <property type="molecule type" value="Genomic_DNA"/>
</dbReference>
<dbReference type="Proteomes" id="UP001304671">
    <property type="component" value="Unassembled WGS sequence"/>
</dbReference>
<feature type="chain" id="PRO_5046119049" evidence="5">
    <location>
        <begin position="25"/>
        <end position="949"/>
    </location>
</feature>
<dbReference type="InterPro" id="IPR008969">
    <property type="entry name" value="CarboxyPept-like_regulatory"/>
</dbReference>
<feature type="domain" description="TonB-dependent receptor plug" evidence="7">
    <location>
        <begin position="133"/>
        <end position="232"/>
    </location>
</feature>
<dbReference type="SUPFAM" id="SSF49464">
    <property type="entry name" value="Carboxypeptidase regulatory domain-like"/>
    <property type="match status" value="1"/>
</dbReference>
<keyword evidence="8" id="KW-0675">Receptor</keyword>
<dbReference type="Pfam" id="PF00593">
    <property type="entry name" value="TonB_dep_Rec_b-barrel"/>
    <property type="match status" value="1"/>
</dbReference>
<reference evidence="8 9" key="1">
    <citation type="submission" date="2023-12" db="EMBL/GenBank/DDBJ databases">
        <title>Novel species of the genus Arcicella isolated from rivers.</title>
        <authorList>
            <person name="Lu H."/>
        </authorList>
    </citation>
    <scope>NUCLEOTIDE SEQUENCE [LARGE SCALE GENOMIC DNA]</scope>
    <source>
        <strain evidence="8 9">LMG 21963</strain>
    </source>
</reference>
<protein>
    <submittedName>
        <fullName evidence="8">TonB-dependent receptor</fullName>
    </submittedName>
</protein>